<evidence type="ECO:0000259" key="8">
    <source>
        <dbReference type="Pfam" id="PF08392"/>
    </source>
</evidence>
<dbReference type="EC" id="2.3.1.-" evidence="6"/>
<evidence type="ECO:0000256" key="4">
    <source>
        <dbReference type="ARBA" id="ARBA00023315"/>
    </source>
</evidence>
<feature type="transmembrane region" description="Helical" evidence="7">
    <location>
        <begin position="16"/>
        <end position="34"/>
    </location>
</feature>
<protein>
    <recommendedName>
        <fullName evidence="6">3-ketoacyl-CoA synthase</fullName>
        <ecNumber evidence="6">2.3.1.-</ecNumber>
    </recommendedName>
</protein>
<name>D4QD77_DIACA</name>
<keyword evidence="7" id="KW-0472">Membrane</keyword>
<keyword evidence="7" id="KW-0812">Transmembrane</keyword>
<evidence type="ECO:0000313" key="10">
    <source>
        <dbReference type="EMBL" id="BAI94499.1"/>
    </source>
</evidence>
<gene>
    <name evidence="10" type="primary">DcKCS1</name>
</gene>
<dbReference type="SUPFAM" id="SSF53901">
    <property type="entry name" value="Thiolase-like"/>
    <property type="match status" value="2"/>
</dbReference>
<comment type="similarity">
    <text evidence="2 6">Belongs to the thiolase-like superfamily. Chalcone/stilbene synthases family.</text>
</comment>
<dbReference type="PANTHER" id="PTHR31561">
    <property type="entry name" value="3-KETOACYL-COA SYNTHASE"/>
    <property type="match status" value="1"/>
</dbReference>
<comment type="catalytic activity">
    <reaction evidence="5">
        <text>a very-long-chain acyl-CoA + malonyl-CoA + H(+) = a very-long-chain 3-oxoacyl-CoA + CO2 + CoA</text>
        <dbReference type="Rhea" id="RHEA:32727"/>
        <dbReference type="ChEBI" id="CHEBI:15378"/>
        <dbReference type="ChEBI" id="CHEBI:16526"/>
        <dbReference type="ChEBI" id="CHEBI:57287"/>
        <dbReference type="ChEBI" id="CHEBI:57384"/>
        <dbReference type="ChEBI" id="CHEBI:90725"/>
        <dbReference type="ChEBI" id="CHEBI:90736"/>
        <dbReference type="EC" id="2.3.1.199"/>
    </reaction>
</comment>
<evidence type="ECO:0000259" key="9">
    <source>
        <dbReference type="Pfam" id="PF08541"/>
    </source>
</evidence>
<evidence type="ECO:0000256" key="3">
    <source>
        <dbReference type="ARBA" id="ARBA00022679"/>
    </source>
</evidence>
<dbReference type="Pfam" id="PF08541">
    <property type="entry name" value="ACP_syn_III_C"/>
    <property type="match status" value="1"/>
</dbReference>
<evidence type="ECO:0000256" key="1">
    <source>
        <dbReference type="ARBA" id="ARBA00005194"/>
    </source>
</evidence>
<dbReference type="GO" id="GO:0006633">
    <property type="term" value="P:fatty acid biosynthetic process"/>
    <property type="evidence" value="ECO:0007669"/>
    <property type="project" value="UniProtKB-UniPathway"/>
</dbReference>
<dbReference type="UniPathway" id="UPA00094"/>
<dbReference type="CDD" id="cd00831">
    <property type="entry name" value="CHS_like"/>
    <property type="match status" value="1"/>
</dbReference>
<organism evidence="10">
    <name type="scientific">Dianthus caryophyllus</name>
    <name type="common">Carnation</name>
    <name type="synonym">Clove pink</name>
    <dbReference type="NCBI Taxonomy" id="3570"/>
    <lineage>
        <taxon>Eukaryota</taxon>
        <taxon>Viridiplantae</taxon>
        <taxon>Streptophyta</taxon>
        <taxon>Embryophyta</taxon>
        <taxon>Tracheophyta</taxon>
        <taxon>Spermatophyta</taxon>
        <taxon>Magnoliopsida</taxon>
        <taxon>eudicotyledons</taxon>
        <taxon>Gunneridae</taxon>
        <taxon>Pentapetalae</taxon>
        <taxon>Caryophyllales</taxon>
        <taxon>Caryophyllaceae</taxon>
        <taxon>Caryophylleae</taxon>
        <taxon>Dianthus</taxon>
    </lineage>
</organism>
<keyword evidence="4 6" id="KW-0012">Acyltransferase</keyword>
<feature type="domain" description="Beta-ketoacyl-[acyl-carrier-protein] synthase III C-terminal" evidence="9">
    <location>
        <begin position="336"/>
        <end position="415"/>
    </location>
</feature>
<reference evidence="10" key="1">
    <citation type="journal article" date="2010" name="J. Exp. Bot.">
        <title>Differential expression of genes identified by suppression subtractive hybridization in petals of opening carnation flowers.</title>
        <authorList>
            <person name="Harada T."/>
            <person name="Torii Y."/>
            <person name="Morita S."/>
            <person name="Masumura T."/>
            <person name="Satoh S."/>
        </authorList>
    </citation>
    <scope>NUCLEOTIDE SEQUENCE</scope>
    <source>
        <tissue evidence="10">Petal</tissue>
    </source>
</reference>
<evidence type="ECO:0000256" key="6">
    <source>
        <dbReference type="PIRNR" id="PIRNR036417"/>
    </source>
</evidence>
<dbReference type="InterPro" id="IPR012392">
    <property type="entry name" value="3-ktacl-CoA_syn"/>
</dbReference>
<accession>D4QD77</accession>
<dbReference type="AlphaFoldDB" id="D4QD77"/>
<dbReference type="Pfam" id="PF08392">
    <property type="entry name" value="FAE1_CUT1_RppA"/>
    <property type="match status" value="1"/>
</dbReference>
<comment type="pathway">
    <text evidence="1 6">Lipid metabolism; fatty acid biosynthesis.</text>
</comment>
<dbReference type="InterPro" id="IPR013747">
    <property type="entry name" value="ACP_syn_III_C"/>
</dbReference>
<dbReference type="GO" id="GO:0009922">
    <property type="term" value="F:fatty acid elongase activity"/>
    <property type="evidence" value="ECO:0007669"/>
    <property type="project" value="UniProtKB-EC"/>
</dbReference>
<dbReference type="InterPro" id="IPR016039">
    <property type="entry name" value="Thiolase-like"/>
</dbReference>
<evidence type="ECO:0000256" key="5">
    <source>
        <dbReference type="ARBA" id="ARBA00047375"/>
    </source>
</evidence>
<feature type="transmembrane region" description="Helical" evidence="7">
    <location>
        <begin position="138"/>
        <end position="159"/>
    </location>
</feature>
<evidence type="ECO:0000256" key="7">
    <source>
        <dbReference type="SAM" id="Phobius"/>
    </source>
</evidence>
<dbReference type="Gene3D" id="3.40.47.10">
    <property type="match status" value="1"/>
</dbReference>
<sequence>MSIPNSSLDTIQNACIIFLTFPIIIYVLITFISIMKKPCKVYLVDHASFKPKKCQEITRQKYISTFKPTCPNFTDETLELISKLVMTSGFGDMTYQAEAYLSTPPNFSTNNARLEAEAAMLTTVKTLLTKTRVKPQEIGILVVNCSLFNPISSLTSMIINKFKLMDEIKSFNLSGMGCSAGLVAIDLAHHLLKVHKNTYALVVSTETLAQAMYMGNELLKQAANCLFRVGGSAILLSNKASDKYVSKYQLMHSVRTNTSSSNTSYRCIHLEEDSLGLRGINLNRGLVIEVGHTIKANVTLIGHLILPLREKILFGLDYLWPKKSSKPYKPNFVRVIDHFVCVMSELKPVIDALESTIKLDVEAARMTLHRFGNTSSSSVWYGLAYLEAKRKIKKSDRIWQIAFGSGFKCNSVIWRALKNVDREEDNPWNEEIDLYPIYEDFKAYPLDFDKLK</sequence>
<keyword evidence="3 6" id="KW-0808">Transferase</keyword>
<dbReference type="PIRSF" id="PIRSF036417">
    <property type="entry name" value="3-ktacl-CoA_syn"/>
    <property type="match status" value="1"/>
</dbReference>
<dbReference type="InterPro" id="IPR013601">
    <property type="entry name" value="FAE1_typ3_polyketide_synth"/>
</dbReference>
<dbReference type="GO" id="GO:0016020">
    <property type="term" value="C:membrane"/>
    <property type="evidence" value="ECO:0007669"/>
    <property type="project" value="InterPro"/>
</dbReference>
<evidence type="ECO:0000256" key="2">
    <source>
        <dbReference type="ARBA" id="ARBA00005531"/>
    </source>
</evidence>
<dbReference type="EMBL" id="AB517655">
    <property type="protein sequence ID" value="BAI94499.1"/>
    <property type="molecule type" value="mRNA"/>
</dbReference>
<feature type="domain" description="FAE" evidence="8">
    <location>
        <begin position="35"/>
        <end position="317"/>
    </location>
</feature>
<keyword evidence="7" id="KW-1133">Transmembrane helix</keyword>
<proteinExistence type="evidence at transcript level"/>